<organism evidence="2 3">
    <name type="scientific">Ruminiclostridium papyrosolvens C7</name>
    <dbReference type="NCBI Taxonomy" id="1330534"/>
    <lineage>
        <taxon>Bacteria</taxon>
        <taxon>Bacillati</taxon>
        <taxon>Bacillota</taxon>
        <taxon>Clostridia</taxon>
        <taxon>Eubacteriales</taxon>
        <taxon>Oscillospiraceae</taxon>
        <taxon>Ruminiclostridium</taxon>
    </lineage>
</organism>
<proteinExistence type="predicted"/>
<dbReference type="CDD" id="cd04179">
    <property type="entry name" value="DPM_DPG-synthase_like"/>
    <property type="match status" value="1"/>
</dbReference>
<dbReference type="STRING" id="1330534.L323_02515"/>
<dbReference type="Pfam" id="PF00535">
    <property type="entry name" value="Glycos_transf_2"/>
    <property type="match status" value="1"/>
</dbReference>
<sequence length="236" mass="26981">MKSIIIIPAYNEQDNILDVINDIEQNAAGYHYMVINDGSVDKTGLILRENHIPHINLPFNVGIGGAVQTGYKYAFEKGYDIVVQFDGDGQHKASFIPEMINILEEGNADMVIGSRFLDKRGYQSTFIRRLGIKYFRFLIWLLSGLGVSDSTSGFRACNRKIIEMFSKNYPQDYPEPESIMILKQKNLKVTEVPVEMKKRARGNSSINRSLSVYYMVKVTLAIILSRMRPRIRRFSN</sequence>
<gene>
    <name evidence="2" type="ORF">L323_02515</name>
</gene>
<dbReference type="InterPro" id="IPR001173">
    <property type="entry name" value="Glyco_trans_2-like"/>
</dbReference>
<dbReference type="PANTHER" id="PTHR48090">
    <property type="entry name" value="UNDECAPRENYL-PHOSPHATE 4-DEOXY-4-FORMAMIDO-L-ARABINOSE TRANSFERASE-RELATED"/>
    <property type="match status" value="1"/>
</dbReference>
<dbReference type="Gene3D" id="3.90.550.10">
    <property type="entry name" value="Spore Coat Polysaccharide Biosynthesis Protein SpsA, Chain A"/>
    <property type="match status" value="1"/>
</dbReference>
<name>U4R6T4_9FIRM</name>
<protein>
    <submittedName>
        <fullName evidence="2">Glycosyl transferase family 2</fullName>
    </submittedName>
</protein>
<dbReference type="InterPro" id="IPR029044">
    <property type="entry name" value="Nucleotide-diphossugar_trans"/>
</dbReference>
<dbReference type="PATRIC" id="fig|1330534.3.peg.503"/>
<dbReference type="SUPFAM" id="SSF53448">
    <property type="entry name" value="Nucleotide-diphospho-sugar transferases"/>
    <property type="match status" value="1"/>
</dbReference>
<dbReference type="PANTHER" id="PTHR48090:SF7">
    <property type="entry name" value="RFBJ PROTEIN"/>
    <property type="match status" value="1"/>
</dbReference>
<feature type="domain" description="Glycosyltransferase 2-like" evidence="1">
    <location>
        <begin position="5"/>
        <end position="163"/>
    </location>
</feature>
<reference evidence="2 3" key="1">
    <citation type="journal article" date="2013" name="Genome Announc.">
        <title>Draft Genome Sequence of the Cellulolytic Bacterium Clostridium papyrosolvens C7 (ATCC 700395).</title>
        <authorList>
            <person name="Zepeda V."/>
            <person name="Dassa B."/>
            <person name="Borovok I."/>
            <person name="Lamed R."/>
            <person name="Bayer E.A."/>
            <person name="Cate J.H."/>
        </authorList>
    </citation>
    <scope>NUCLEOTIDE SEQUENCE [LARGE SCALE GENOMIC DNA]</scope>
    <source>
        <strain evidence="2 3">C7</strain>
    </source>
</reference>
<evidence type="ECO:0000313" key="3">
    <source>
        <dbReference type="Proteomes" id="UP000016860"/>
    </source>
</evidence>
<dbReference type="OrthoDB" id="9810303at2"/>
<accession>U4R6T4</accession>
<dbReference type="EMBL" id="ATAY01000014">
    <property type="protein sequence ID" value="EPR13827.1"/>
    <property type="molecule type" value="Genomic_DNA"/>
</dbReference>
<dbReference type="GO" id="GO:0016740">
    <property type="term" value="F:transferase activity"/>
    <property type="evidence" value="ECO:0007669"/>
    <property type="project" value="UniProtKB-KW"/>
</dbReference>
<dbReference type="RefSeq" id="WP_020814138.1">
    <property type="nucleotide sequence ID" value="NZ_ATAY01000014.1"/>
</dbReference>
<evidence type="ECO:0000313" key="2">
    <source>
        <dbReference type="EMBL" id="EPR13827.1"/>
    </source>
</evidence>
<keyword evidence="2" id="KW-0808">Transferase</keyword>
<comment type="caution">
    <text evidence="2">The sequence shown here is derived from an EMBL/GenBank/DDBJ whole genome shotgun (WGS) entry which is preliminary data.</text>
</comment>
<evidence type="ECO:0000259" key="1">
    <source>
        <dbReference type="Pfam" id="PF00535"/>
    </source>
</evidence>
<dbReference type="InterPro" id="IPR050256">
    <property type="entry name" value="Glycosyltransferase_2"/>
</dbReference>
<dbReference type="AlphaFoldDB" id="U4R6T4"/>
<dbReference type="Proteomes" id="UP000016860">
    <property type="component" value="Unassembled WGS sequence"/>
</dbReference>